<dbReference type="GO" id="GO:0005737">
    <property type="term" value="C:cytoplasm"/>
    <property type="evidence" value="ECO:0007669"/>
    <property type="project" value="TreeGrafter"/>
</dbReference>
<dbReference type="InterPro" id="IPR029021">
    <property type="entry name" value="Prot-tyrosine_phosphatase-like"/>
</dbReference>
<evidence type="ECO:0000313" key="3">
    <source>
        <dbReference type="EMBL" id="KAI8578276.1"/>
    </source>
</evidence>
<dbReference type="Pfam" id="PF04179">
    <property type="entry name" value="Init_tRNA_PT"/>
    <property type="match status" value="1"/>
</dbReference>
<feature type="domain" description="Rit1 DUSP-like" evidence="1">
    <location>
        <begin position="348"/>
        <end position="455"/>
    </location>
</feature>
<dbReference type="InterPro" id="IPR033449">
    <property type="entry name" value="Rit1_N"/>
</dbReference>
<feature type="domain" description="Rit1 N-terminal" evidence="2">
    <location>
        <begin position="17"/>
        <end position="282"/>
    </location>
</feature>
<dbReference type="PANTHER" id="PTHR31811:SF0">
    <property type="entry name" value="TRNA A64-2'-O-RIBOSYLPHOSPHATE TRANSFERASE"/>
    <property type="match status" value="1"/>
</dbReference>
<protein>
    <recommendedName>
        <fullName evidence="5">Initiator tRNA phosphoribosyl transferase</fullName>
    </recommendedName>
</protein>
<dbReference type="InterPro" id="IPR033421">
    <property type="entry name" value="Rit1_DUSP-like"/>
</dbReference>
<keyword evidence="4" id="KW-1185">Reference proteome</keyword>
<gene>
    <name evidence="3" type="ORF">K450DRAFT_248059</name>
</gene>
<dbReference type="GO" id="GO:0019988">
    <property type="term" value="P:charged-tRNA amino acid modification"/>
    <property type="evidence" value="ECO:0007669"/>
    <property type="project" value="InterPro"/>
</dbReference>
<dbReference type="GeneID" id="75915515"/>
<evidence type="ECO:0008006" key="5">
    <source>
        <dbReference type="Google" id="ProtNLM"/>
    </source>
</evidence>
<dbReference type="Gene3D" id="3.90.190.10">
    <property type="entry name" value="Protein tyrosine phosphatase superfamily"/>
    <property type="match status" value="1"/>
</dbReference>
<accession>A0AAD5E8G6</accession>
<dbReference type="EMBL" id="MU620931">
    <property type="protein sequence ID" value="KAI8578276.1"/>
    <property type="molecule type" value="Genomic_DNA"/>
</dbReference>
<dbReference type="SUPFAM" id="SSF52799">
    <property type="entry name" value="(Phosphotyrosine protein) phosphatases II"/>
    <property type="match status" value="1"/>
</dbReference>
<dbReference type="PIRSF" id="PIRSF007747">
    <property type="entry name" value="Ribosyl_Ptfrase"/>
    <property type="match status" value="1"/>
</dbReference>
<evidence type="ECO:0000313" key="4">
    <source>
        <dbReference type="Proteomes" id="UP001206595"/>
    </source>
</evidence>
<proteinExistence type="predicted"/>
<dbReference type="GO" id="GO:0043399">
    <property type="term" value="F:tRNA adenosine(64)-2'-O-ribosylphosphate transferase activity"/>
    <property type="evidence" value="ECO:0007669"/>
    <property type="project" value="InterPro"/>
</dbReference>
<dbReference type="Pfam" id="PF17184">
    <property type="entry name" value="Rit1_C"/>
    <property type="match status" value="1"/>
</dbReference>
<evidence type="ECO:0000259" key="2">
    <source>
        <dbReference type="Pfam" id="PF17184"/>
    </source>
</evidence>
<comment type="caution">
    <text evidence="3">The sequence shown here is derived from an EMBL/GenBank/DDBJ whole genome shotgun (WGS) entry which is preliminary data.</text>
</comment>
<evidence type="ECO:0000259" key="1">
    <source>
        <dbReference type="Pfam" id="PF04179"/>
    </source>
</evidence>
<name>A0AAD5E8G6_UMBRA</name>
<reference evidence="3" key="1">
    <citation type="submission" date="2021-06" db="EMBL/GenBank/DDBJ databases">
        <authorList>
            <consortium name="DOE Joint Genome Institute"/>
            <person name="Mondo S.J."/>
            <person name="Amses K.R."/>
            <person name="Simmons D.R."/>
            <person name="Longcore J.E."/>
            <person name="Seto K."/>
            <person name="Alves G.H."/>
            <person name="Bonds A.E."/>
            <person name="Quandt C.A."/>
            <person name="Davis W.J."/>
            <person name="Chang Y."/>
            <person name="Letcher P.M."/>
            <person name="Powell M.J."/>
            <person name="Kuo A."/>
            <person name="Labutti K."/>
            <person name="Pangilinan J."/>
            <person name="Andreopoulos W."/>
            <person name="Tritt A."/>
            <person name="Riley R."/>
            <person name="Hundley H."/>
            <person name="Johnson J."/>
            <person name="Lipzen A."/>
            <person name="Barry K."/>
            <person name="Berbee M.L."/>
            <person name="Buchler N.E."/>
            <person name="Grigoriev I.V."/>
            <person name="Spatafora J.W."/>
            <person name="Stajich J.E."/>
            <person name="James T.Y."/>
        </authorList>
    </citation>
    <scope>NUCLEOTIDE SEQUENCE</scope>
    <source>
        <strain evidence="3">AG</strain>
    </source>
</reference>
<dbReference type="Proteomes" id="UP001206595">
    <property type="component" value="Unassembled WGS sequence"/>
</dbReference>
<organism evidence="3 4">
    <name type="scientific">Umbelopsis ramanniana AG</name>
    <dbReference type="NCBI Taxonomy" id="1314678"/>
    <lineage>
        <taxon>Eukaryota</taxon>
        <taxon>Fungi</taxon>
        <taxon>Fungi incertae sedis</taxon>
        <taxon>Mucoromycota</taxon>
        <taxon>Mucoromycotina</taxon>
        <taxon>Umbelopsidomycetes</taxon>
        <taxon>Umbelopsidales</taxon>
        <taxon>Umbelopsidaceae</taxon>
        <taxon>Umbelopsis</taxon>
    </lineage>
</organism>
<dbReference type="AlphaFoldDB" id="A0AAD5E8G6"/>
<sequence>MEDLRAHGDFMKHSEQIRQDHKNVYNRLKSIEEDAAFVHEISALFPQYAIVANERCGSWYIEPQPERKHVSAYFKSTDGHTGEWKFNLRRLNLHLIDVIAATGGCIIVDSTRRGKRLPDALSKTIPIWCAVLNRAISKSGLGGAGWDVELHTLPSIISRSEHAQIAVLIDGFADNLLRTKIDLAEIRKKLTKPLRPLWYTPQSNIIYSPDYSDSPFFPVICLSASQFIEGGSQARSGYMYVQGSGDDEEAWSLGLTAPMFWRHRKELFSGGAATCEQLAMQIAARSKDISEQDVANNEAYTYVGNSKIAIGTWKSGEPPSCWQNFDIVINCTDQEYPENKNEIYSKRYLHLNIPSGKRGQHILFSYIPLALQFCQEPMASGKSILVHCIEGKDRAVGIALALLVQYYDTHGVPYTEVSQRPDVDKIYIQQHLINIMNSRPQAKPSRATLKKINTYFMS</sequence>
<dbReference type="PANTHER" id="PTHR31811">
    <property type="entry name" value="TRNA A64-2'-O-RIBOSYLPHOSPHATE TRANSFERASE"/>
    <property type="match status" value="1"/>
</dbReference>
<dbReference type="InterPro" id="IPR007306">
    <property type="entry name" value="Rit1"/>
</dbReference>
<dbReference type="RefSeq" id="XP_051443280.1">
    <property type="nucleotide sequence ID" value="XM_051590171.1"/>
</dbReference>
<reference evidence="3" key="2">
    <citation type="journal article" date="2022" name="Proc. Natl. Acad. Sci. U.S.A.">
        <title>Diploid-dominant life cycles characterize the early evolution of Fungi.</title>
        <authorList>
            <person name="Amses K.R."/>
            <person name="Simmons D.R."/>
            <person name="Longcore J.E."/>
            <person name="Mondo S.J."/>
            <person name="Seto K."/>
            <person name="Jeronimo G.H."/>
            <person name="Bonds A.E."/>
            <person name="Quandt C.A."/>
            <person name="Davis W.J."/>
            <person name="Chang Y."/>
            <person name="Federici B.A."/>
            <person name="Kuo A."/>
            <person name="LaButti K."/>
            <person name="Pangilinan J."/>
            <person name="Andreopoulos W."/>
            <person name="Tritt A."/>
            <person name="Riley R."/>
            <person name="Hundley H."/>
            <person name="Johnson J."/>
            <person name="Lipzen A."/>
            <person name="Barry K."/>
            <person name="Lang B.F."/>
            <person name="Cuomo C.A."/>
            <person name="Buchler N.E."/>
            <person name="Grigoriev I.V."/>
            <person name="Spatafora J.W."/>
            <person name="Stajich J.E."/>
            <person name="James T.Y."/>
        </authorList>
    </citation>
    <scope>NUCLEOTIDE SEQUENCE</scope>
    <source>
        <strain evidence="3">AG</strain>
    </source>
</reference>